<evidence type="ECO:0008006" key="5">
    <source>
        <dbReference type="Google" id="ProtNLM"/>
    </source>
</evidence>
<organism evidence="3 4">
    <name type="scientific">Halomonas daqiaonensis</name>
    <dbReference type="NCBI Taxonomy" id="650850"/>
    <lineage>
        <taxon>Bacteria</taxon>
        <taxon>Pseudomonadati</taxon>
        <taxon>Pseudomonadota</taxon>
        <taxon>Gammaproteobacteria</taxon>
        <taxon>Oceanospirillales</taxon>
        <taxon>Halomonadaceae</taxon>
        <taxon>Halomonas</taxon>
    </lineage>
</organism>
<dbReference type="AlphaFoldDB" id="A0A1H7MC09"/>
<dbReference type="OrthoDB" id="6172705at2"/>
<dbReference type="STRING" id="650850.SAMN04488129_106200"/>
<dbReference type="RefSeq" id="WP_089711924.1">
    <property type="nucleotide sequence ID" value="NZ_FOBC01000006.1"/>
</dbReference>
<feature type="coiled-coil region" evidence="1">
    <location>
        <begin position="42"/>
        <end position="69"/>
    </location>
</feature>
<feature type="signal peptide" evidence="2">
    <location>
        <begin position="1"/>
        <end position="22"/>
    </location>
</feature>
<accession>A0A1H7MC09</accession>
<dbReference type="EMBL" id="FOBC01000006">
    <property type="protein sequence ID" value="SEL08816.1"/>
    <property type="molecule type" value="Genomic_DNA"/>
</dbReference>
<protein>
    <recommendedName>
        <fullName evidence="5">Adhesion protein FadA</fullName>
    </recommendedName>
</protein>
<reference evidence="4" key="1">
    <citation type="submission" date="2016-10" db="EMBL/GenBank/DDBJ databases">
        <authorList>
            <person name="Varghese N."/>
            <person name="Submissions S."/>
        </authorList>
    </citation>
    <scope>NUCLEOTIDE SEQUENCE [LARGE SCALE GENOMIC DNA]</scope>
    <source>
        <strain evidence="4">CGMCC 1.9150</strain>
    </source>
</reference>
<keyword evidence="1" id="KW-0175">Coiled coil</keyword>
<gene>
    <name evidence="3" type="ORF">SAMN04488129_106200</name>
</gene>
<name>A0A1H7MC09_9GAMM</name>
<dbReference type="Proteomes" id="UP000198807">
    <property type="component" value="Unassembled WGS sequence"/>
</dbReference>
<evidence type="ECO:0000256" key="2">
    <source>
        <dbReference type="SAM" id="SignalP"/>
    </source>
</evidence>
<feature type="chain" id="PRO_5011731787" description="Adhesion protein FadA" evidence="2">
    <location>
        <begin position="23"/>
        <end position="76"/>
    </location>
</feature>
<evidence type="ECO:0000256" key="1">
    <source>
        <dbReference type="SAM" id="Coils"/>
    </source>
</evidence>
<sequence length="76" mass="8648">MNMKLMSAGLFAGLMMAGSALAMDSAVVKEHMEKINEDYIKTSEEEGKVQALEERIKELEEMIQSFSRTMNPKQYQ</sequence>
<evidence type="ECO:0000313" key="3">
    <source>
        <dbReference type="EMBL" id="SEL08816.1"/>
    </source>
</evidence>
<keyword evidence="4" id="KW-1185">Reference proteome</keyword>
<evidence type="ECO:0000313" key="4">
    <source>
        <dbReference type="Proteomes" id="UP000198807"/>
    </source>
</evidence>
<keyword evidence="2" id="KW-0732">Signal</keyword>
<proteinExistence type="predicted"/>